<feature type="compositionally biased region" description="Low complexity" evidence="1">
    <location>
        <begin position="658"/>
        <end position="667"/>
    </location>
</feature>
<dbReference type="EMBL" id="JALNMH010000007">
    <property type="protein sequence ID" value="MCK7593875.1"/>
    <property type="molecule type" value="Genomic_DNA"/>
</dbReference>
<feature type="region of interest" description="Disordered" evidence="1">
    <location>
        <begin position="283"/>
        <end position="303"/>
    </location>
</feature>
<evidence type="ECO:0000313" key="2">
    <source>
        <dbReference type="EMBL" id="MCK7593875.1"/>
    </source>
</evidence>
<gene>
    <name evidence="2" type="ORF">M0G41_09350</name>
</gene>
<accession>A0ABT0GH59</accession>
<reference evidence="2" key="1">
    <citation type="submission" date="2022-04" db="EMBL/GenBank/DDBJ databases">
        <title>Lysobacter sp. CAU 1642 isolated from sea sand.</title>
        <authorList>
            <person name="Kim W."/>
        </authorList>
    </citation>
    <scope>NUCLEOTIDE SEQUENCE</scope>
    <source>
        <strain evidence="2">CAU 1642</strain>
    </source>
</reference>
<evidence type="ECO:0000256" key="1">
    <source>
        <dbReference type="SAM" id="MobiDB-lite"/>
    </source>
</evidence>
<organism evidence="2 3">
    <name type="scientific">Pseudomarimonas salicorniae</name>
    <dbReference type="NCBI Taxonomy" id="2933270"/>
    <lineage>
        <taxon>Bacteria</taxon>
        <taxon>Pseudomonadati</taxon>
        <taxon>Pseudomonadota</taxon>
        <taxon>Gammaproteobacteria</taxon>
        <taxon>Lysobacterales</taxon>
        <taxon>Lysobacteraceae</taxon>
        <taxon>Pseudomarimonas</taxon>
    </lineage>
</organism>
<keyword evidence="3" id="KW-1185">Reference proteome</keyword>
<dbReference type="InterPro" id="IPR012434">
    <property type="entry name" value="DUF1631"/>
</dbReference>
<feature type="region of interest" description="Disordered" evidence="1">
    <location>
        <begin position="215"/>
        <end position="254"/>
    </location>
</feature>
<dbReference type="Proteomes" id="UP001431449">
    <property type="component" value="Unassembled WGS sequence"/>
</dbReference>
<feature type="compositionally biased region" description="Pro residues" evidence="1">
    <location>
        <begin position="618"/>
        <end position="647"/>
    </location>
</feature>
<name>A0ABT0GH59_9GAMM</name>
<evidence type="ECO:0000313" key="3">
    <source>
        <dbReference type="Proteomes" id="UP001431449"/>
    </source>
</evidence>
<feature type="region of interest" description="Disordered" evidence="1">
    <location>
        <begin position="610"/>
        <end position="675"/>
    </location>
</feature>
<feature type="compositionally biased region" description="Acidic residues" evidence="1">
    <location>
        <begin position="235"/>
        <end position="249"/>
    </location>
</feature>
<dbReference type="RefSeq" id="WP_248208474.1">
    <property type="nucleotide sequence ID" value="NZ_JALNMH010000007.1"/>
</dbReference>
<proteinExistence type="predicted"/>
<dbReference type="Pfam" id="PF07793">
    <property type="entry name" value="DUF1631"/>
    <property type="match status" value="1"/>
</dbReference>
<sequence length="834" mass="89180">MHVPAILVDLRSRSLQRLADLAGQLLDQADDALFNLAQRSNGGSEQQDHLDSMRNLRKQRAELVRGFSAGVADGLALPPGEAGARPADPEMPGDGLSLIAIDDLEEQLAQERLAIAVSRRHAEPLLRFGAAFARIWEREAVEEEDIPLGPLRLARVLSQAVQPAELPVASRLVVLKLLERLLIAEYGDLLGDLNQFLHQRGIAEAAAPLPALRRSAPGIRRGAPRRAASDHEAAADETDAWPDSEDEVSGESGAQQSAAADAWFAAMAEMFAHYLGTPGAAGVEGMGDQGNPSPTAAGARRGFSFPPPGPAAPASLERAQVLAVLRGFQQNLPRSLLRAAVQRGVALGEQLKVDLLVEAQRGGESARRLDPADEQALTLVGMLFDVLFDQSQFSDQMRGLLARLLPAYAQIALHDPQLFAQRSHPARRLLNALTEAADGNEGGSSAERDALLRITAVVERIVREYRGDIGLLVDLEERFAKVVEQRKHRAALAERRTAESQRGRERLDEARTTASLEIAALTAGQHPPAPIDEFLRRDWGHHLTVVLLRAGEDSADYARARRIGVELWKAVEASRRGEVIPDSLRDGLRAVDASTGRHRSEEVLAALAALGPSGSRPQPAPPGTPPTPPRAAPAKPPAPPARPPAQPAPASGSDGSDAPAKASSTTPAAPPAPQPRIRTAAKATDEGGANPPSPQRPPAPEEVGFQVIEKVGAKPELPTGDIELSIDPTQVQPGDIAKVRALKQGCWVDLVDAQGETQAAKLSWISPISQRMLFVNRSGARLCLLSPPECAALITQHKLIPRAAEEAFDRAMVGLLERLRSERGAEANQPAPSR</sequence>
<protein>
    <submittedName>
        <fullName evidence="2">DUF1631 domain-containing protein</fullName>
    </submittedName>
</protein>
<comment type="caution">
    <text evidence="2">The sequence shown here is derived from an EMBL/GenBank/DDBJ whole genome shotgun (WGS) entry which is preliminary data.</text>
</comment>